<dbReference type="KEGG" id="saci:Sinac_1275"/>
<dbReference type="OrthoDB" id="9920904at2"/>
<protein>
    <submittedName>
        <fullName evidence="1">Uncharacterized protein</fullName>
    </submittedName>
</protein>
<organism evidence="1 2">
    <name type="scientific">Singulisphaera acidiphila (strain ATCC BAA-1392 / DSM 18658 / VKM B-2454 / MOB10)</name>
    <dbReference type="NCBI Taxonomy" id="886293"/>
    <lineage>
        <taxon>Bacteria</taxon>
        <taxon>Pseudomonadati</taxon>
        <taxon>Planctomycetota</taxon>
        <taxon>Planctomycetia</taxon>
        <taxon>Isosphaerales</taxon>
        <taxon>Isosphaeraceae</taxon>
        <taxon>Singulisphaera</taxon>
    </lineage>
</organism>
<gene>
    <name evidence="1" type="ordered locus">Sinac_1275</name>
</gene>
<reference evidence="1 2" key="1">
    <citation type="submission" date="2012-02" db="EMBL/GenBank/DDBJ databases">
        <title>Complete sequence of chromosome of Singulisphaera acidiphila DSM 18658.</title>
        <authorList>
            <consortium name="US DOE Joint Genome Institute (JGI-PGF)"/>
            <person name="Lucas S."/>
            <person name="Copeland A."/>
            <person name="Lapidus A."/>
            <person name="Glavina del Rio T."/>
            <person name="Dalin E."/>
            <person name="Tice H."/>
            <person name="Bruce D."/>
            <person name="Goodwin L."/>
            <person name="Pitluck S."/>
            <person name="Peters L."/>
            <person name="Ovchinnikova G."/>
            <person name="Chertkov O."/>
            <person name="Kyrpides N."/>
            <person name="Mavromatis K."/>
            <person name="Ivanova N."/>
            <person name="Brettin T."/>
            <person name="Detter J.C."/>
            <person name="Han C."/>
            <person name="Larimer F."/>
            <person name="Land M."/>
            <person name="Hauser L."/>
            <person name="Markowitz V."/>
            <person name="Cheng J.-F."/>
            <person name="Hugenholtz P."/>
            <person name="Woyke T."/>
            <person name="Wu D."/>
            <person name="Tindall B."/>
            <person name="Pomrenke H."/>
            <person name="Brambilla E."/>
            <person name="Klenk H.-P."/>
            <person name="Eisen J.A."/>
        </authorList>
    </citation>
    <scope>NUCLEOTIDE SEQUENCE [LARGE SCALE GENOMIC DNA]</scope>
    <source>
        <strain evidence="2">ATCC BAA-1392 / DSM 18658 / VKM B-2454 / MOB10</strain>
    </source>
</reference>
<dbReference type="AlphaFoldDB" id="L0D8C7"/>
<name>L0D8C7_SINAD</name>
<dbReference type="STRING" id="886293.Sinac_1275"/>
<accession>L0D8C7</accession>
<keyword evidence="2" id="KW-1185">Reference proteome</keyword>
<dbReference type="EMBL" id="CP003364">
    <property type="protein sequence ID" value="AGA25664.1"/>
    <property type="molecule type" value="Genomic_DNA"/>
</dbReference>
<dbReference type="RefSeq" id="WP_015244838.1">
    <property type="nucleotide sequence ID" value="NC_019892.1"/>
</dbReference>
<dbReference type="HOGENOM" id="CLU_2525732_0_0_0"/>
<evidence type="ECO:0000313" key="1">
    <source>
        <dbReference type="EMBL" id="AGA25664.1"/>
    </source>
</evidence>
<dbReference type="Proteomes" id="UP000010798">
    <property type="component" value="Chromosome"/>
</dbReference>
<proteinExistence type="predicted"/>
<sequence length="84" mass="9667">MSMSANPRIKANQGETPDIAAPYIVALIRERERRLAELRRYDRFIAQAAGRLTLQGFWRTLKRQDEDAIQRLTNWLDHEAASGA</sequence>
<evidence type="ECO:0000313" key="2">
    <source>
        <dbReference type="Proteomes" id="UP000010798"/>
    </source>
</evidence>